<evidence type="ECO:0000256" key="1">
    <source>
        <dbReference type="SAM" id="Phobius"/>
    </source>
</evidence>
<proteinExistence type="predicted"/>
<keyword evidence="1" id="KW-1133">Transmembrane helix</keyword>
<evidence type="ECO:0000313" key="2">
    <source>
        <dbReference type="EMBL" id="PWK19226.1"/>
    </source>
</evidence>
<sequence length="282" mass="33057">MYFCSMGLLKKILDFYLDSSIHVALAVFAFSWITLIEFNVPFDNVILYFIFYASIIGYNFVKYFGLTKFHYRSLATWLKVIQLFSLICFILMCYYAFQLESKTLLFIVAFGIVTFLYAIPFLPSKMIYDSNKNLRNISGLKVYIIALVWAGVTVLLPLLNNNHPINTDVILTVIQRFVFVIVLMIPFEIRDLNYDSLKLATIPQQIGVKRTKIISVLLLMVFFFLEFFKDEINAYHIIILLIVTFISLLFLVFAKQNQGRYYSSFWVEGIPVFWLILMMLFF</sequence>
<keyword evidence="3" id="KW-1185">Reference proteome</keyword>
<comment type="caution">
    <text evidence="2">The sequence shown here is derived from an EMBL/GenBank/DDBJ whole genome shotgun (WGS) entry which is preliminary data.</text>
</comment>
<feature type="transmembrane region" description="Helical" evidence="1">
    <location>
        <begin position="45"/>
        <end position="65"/>
    </location>
</feature>
<reference evidence="2 3" key="1">
    <citation type="submission" date="2018-05" db="EMBL/GenBank/DDBJ databases">
        <title>Genomic Encyclopedia of Archaeal and Bacterial Type Strains, Phase II (KMG-II): from individual species to whole genera.</title>
        <authorList>
            <person name="Goeker M."/>
        </authorList>
    </citation>
    <scope>NUCLEOTIDE SEQUENCE [LARGE SCALE GENOMIC DNA]</scope>
    <source>
        <strain evidence="2 3">DSM 22637</strain>
    </source>
</reference>
<keyword evidence="1" id="KW-0812">Transmembrane</keyword>
<feature type="transmembrane region" description="Helical" evidence="1">
    <location>
        <begin position="142"/>
        <end position="159"/>
    </location>
</feature>
<feature type="transmembrane region" description="Helical" evidence="1">
    <location>
        <begin position="103"/>
        <end position="122"/>
    </location>
</feature>
<feature type="transmembrane region" description="Helical" evidence="1">
    <location>
        <begin position="234"/>
        <end position="254"/>
    </location>
</feature>
<gene>
    <name evidence="2" type="ORF">LX78_01707</name>
</gene>
<feature type="transmembrane region" description="Helical" evidence="1">
    <location>
        <begin position="12"/>
        <end position="33"/>
    </location>
</feature>
<feature type="transmembrane region" description="Helical" evidence="1">
    <location>
        <begin position="165"/>
        <end position="189"/>
    </location>
</feature>
<protein>
    <recommendedName>
        <fullName evidence="4">UbiA prenyltransferase family protein</fullName>
    </recommendedName>
</protein>
<accession>A0A316DN87</accession>
<feature type="transmembrane region" description="Helical" evidence="1">
    <location>
        <begin position="261"/>
        <end position="281"/>
    </location>
</feature>
<evidence type="ECO:0000313" key="3">
    <source>
        <dbReference type="Proteomes" id="UP000245430"/>
    </source>
</evidence>
<feature type="transmembrane region" description="Helical" evidence="1">
    <location>
        <begin position="210"/>
        <end position="228"/>
    </location>
</feature>
<dbReference type="Proteomes" id="UP000245430">
    <property type="component" value="Unassembled WGS sequence"/>
</dbReference>
<dbReference type="AlphaFoldDB" id="A0A316DN87"/>
<evidence type="ECO:0008006" key="4">
    <source>
        <dbReference type="Google" id="ProtNLM"/>
    </source>
</evidence>
<dbReference type="RefSeq" id="WP_245881504.1">
    <property type="nucleotide sequence ID" value="NZ_QGGP01000003.1"/>
</dbReference>
<feature type="transmembrane region" description="Helical" evidence="1">
    <location>
        <begin position="77"/>
        <end position="97"/>
    </location>
</feature>
<organism evidence="2 3">
    <name type="scientific">Xanthomarina spongicola</name>
    <dbReference type="NCBI Taxonomy" id="570520"/>
    <lineage>
        <taxon>Bacteria</taxon>
        <taxon>Pseudomonadati</taxon>
        <taxon>Bacteroidota</taxon>
        <taxon>Flavobacteriia</taxon>
        <taxon>Flavobacteriales</taxon>
        <taxon>Flavobacteriaceae</taxon>
        <taxon>Xanthomarina</taxon>
    </lineage>
</organism>
<keyword evidence="1" id="KW-0472">Membrane</keyword>
<dbReference type="EMBL" id="QGGP01000003">
    <property type="protein sequence ID" value="PWK19226.1"/>
    <property type="molecule type" value="Genomic_DNA"/>
</dbReference>
<name>A0A316DN87_9FLAO</name>